<name>A0ABP1F3K6_9FLAO</name>
<sequence length="60" mass="7427">MQSYENQLELRVNLVYHKHFTSSNNHYKVQIYDNNRSKLCIILIKIYHKNYIVQRFLKPE</sequence>
<organism evidence="1 2">
    <name type="scientific">Tenacibaculum polynesiense</name>
    <dbReference type="NCBI Taxonomy" id="3137857"/>
    <lineage>
        <taxon>Bacteria</taxon>
        <taxon>Pseudomonadati</taxon>
        <taxon>Bacteroidota</taxon>
        <taxon>Flavobacteriia</taxon>
        <taxon>Flavobacteriales</taxon>
        <taxon>Flavobacteriaceae</taxon>
        <taxon>Tenacibaculum</taxon>
    </lineage>
</organism>
<dbReference type="Proteomes" id="UP001497527">
    <property type="component" value="Unassembled WGS sequence"/>
</dbReference>
<comment type="caution">
    <text evidence="1">The sequence shown here is derived from an EMBL/GenBank/DDBJ whole genome shotgun (WGS) entry which is preliminary data.</text>
</comment>
<gene>
    <name evidence="1" type="ORF">T190423A01A_60052</name>
</gene>
<dbReference type="EMBL" id="CAXJIO010000015">
    <property type="protein sequence ID" value="CAL2104115.1"/>
    <property type="molecule type" value="Genomic_DNA"/>
</dbReference>
<reference evidence="1 2" key="1">
    <citation type="submission" date="2024-05" db="EMBL/GenBank/DDBJ databases">
        <authorList>
            <person name="Duchaud E."/>
        </authorList>
    </citation>
    <scope>NUCLEOTIDE SEQUENCE [LARGE SCALE GENOMIC DNA]</scope>
    <source>
        <strain evidence="1">Ena-SAMPLE-TAB-13-05-2024-13:56:06:370-140308</strain>
    </source>
</reference>
<evidence type="ECO:0000313" key="1">
    <source>
        <dbReference type="EMBL" id="CAL2104115.1"/>
    </source>
</evidence>
<evidence type="ECO:0000313" key="2">
    <source>
        <dbReference type="Proteomes" id="UP001497527"/>
    </source>
</evidence>
<protein>
    <submittedName>
        <fullName evidence="1">Uncharacterized protein</fullName>
    </submittedName>
</protein>
<proteinExistence type="predicted"/>
<keyword evidence="2" id="KW-1185">Reference proteome</keyword>
<accession>A0ABP1F3K6</accession>